<feature type="signal peptide" evidence="4">
    <location>
        <begin position="1"/>
        <end position="15"/>
    </location>
</feature>
<dbReference type="GO" id="GO:0005764">
    <property type="term" value="C:lysosome"/>
    <property type="evidence" value="ECO:0000318"/>
    <property type="project" value="GO_Central"/>
</dbReference>
<dbReference type="GO" id="GO:0005509">
    <property type="term" value="F:calcium ion binding"/>
    <property type="evidence" value="ECO:0007669"/>
    <property type="project" value="InterPro"/>
</dbReference>
<dbReference type="Pfam" id="PF00811">
    <property type="entry name" value="Ependymin"/>
    <property type="match status" value="1"/>
</dbReference>
<evidence type="ECO:0000256" key="2">
    <source>
        <dbReference type="ARBA" id="ARBA00010771"/>
    </source>
</evidence>
<comment type="similarity">
    <text evidence="2">Belongs to the ependymin family.</text>
</comment>
<reference evidence="6" key="2">
    <citation type="submission" date="2025-08" db="UniProtKB">
        <authorList>
            <consortium name="RefSeq"/>
        </authorList>
    </citation>
    <scope>IDENTIFICATION</scope>
    <source>
        <strain evidence="6">S238N-H82</strain>
        <tissue evidence="6">Testes</tissue>
    </source>
</reference>
<feature type="chain" id="PRO_5039932734" description="Mammalian ependymin-related protein 1" evidence="4">
    <location>
        <begin position="16"/>
        <end position="220"/>
    </location>
</feature>
<organism evidence="5 6">
    <name type="scientific">Branchiostoma floridae</name>
    <name type="common">Florida lancelet</name>
    <name type="synonym">Amphioxus</name>
    <dbReference type="NCBI Taxonomy" id="7739"/>
    <lineage>
        <taxon>Eukaryota</taxon>
        <taxon>Metazoa</taxon>
        <taxon>Chordata</taxon>
        <taxon>Cephalochordata</taxon>
        <taxon>Leptocardii</taxon>
        <taxon>Amphioxiformes</taxon>
        <taxon>Branchiostomatidae</taxon>
        <taxon>Branchiostoma</taxon>
    </lineage>
</organism>
<dbReference type="Proteomes" id="UP000001554">
    <property type="component" value="Chromosome 1"/>
</dbReference>
<evidence type="ECO:0000256" key="3">
    <source>
        <dbReference type="ARBA" id="ARBA00020678"/>
    </source>
</evidence>
<reference evidence="5" key="1">
    <citation type="journal article" date="2020" name="Nat. Ecol. Evol.">
        <title>Deeply conserved synteny resolves early events in vertebrate evolution.</title>
        <authorList>
            <person name="Simakov O."/>
            <person name="Marletaz F."/>
            <person name="Yue J.X."/>
            <person name="O'Connell B."/>
            <person name="Jenkins J."/>
            <person name="Brandt A."/>
            <person name="Calef R."/>
            <person name="Tung C.H."/>
            <person name="Huang T.K."/>
            <person name="Schmutz J."/>
            <person name="Satoh N."/>
            <person name="Yu J.K."/>
            <person name="Putnam N.H."/>
            <person name="Green R.E."/>
            <person name="Rokhsar D.S."/>
        </authorList>
    </citation>
    <scope>NUCLEOTIDE SEQUENCE [LARGE SCALE GENOMIC DNA]</scope>
    <source>
        <strain evidence="5">S238N-H82</strain>
    </source>
</reference>
<dbReference type="SMART" id="SM00026">
    <property type="entry name" value="EPEND"/>
    <property type="match status" value="1"/>
</dbReference>
<keyword evidence="5" id="KW-1185">Reference proteome</keyword>
<dbReference type="OMA" id="FDVPAIC"/>
<dbReference type="AlphaFoldDB" id="A0A9J7MED2"/>
<proteinExistence type="inferred from homology"/>
<evidence type="ECO:0000256" key="4">
    <source>
        <dbReference type="SAM" id="SignalP"/>
    </source>
</evidence>
<evidence type="ECO:0000256" key="1">
    <source>
        <dbReference type="ARBA" id="ARBA00002024"/>
    </source>
</evidence>
<dbReference type="RefSeq" id="XP_035699225.1">
    <property type="nucleotide sequence ID" value="XM_035843332.1"/>
</dbReference>
<gene>
    <name evidence="6" type="primary">LOC118431876</name>
</gene>
<dbReference type="GeneID" id="118431876"/>
<sequence>MKVLLLLLLAAAAYGQVPEPCRAPSVFESNIGMQWIGHSLTKTDAVQSKIWQDSTRGSYVRAKLSYDRYNMRIRRIEEVDERMEKEFFDVLYLLNTMPGKEYRFNLRTKQCVTRELNYAFRPIEIPPNATHMGDFTIGTKGAPHEGVEVSLWGDRNREEGAEWVGSFTSTGCVPVSDMFYSNRTGRVTTEFFDVTLGIADANVFIPPRECMGPPPPPPPP</sequence>
<dbReference type="OrthoDB" id="6084362at2759"/>
<comment type="function">
    <text evidence="1">Binds anionic lipids and gangliosides at acidic pH.</text>
</comment>
<dbReference type="GO" id="GO:0007160">
    <property type="term" value="P:cell-matrix adhesion"/>
    <property type="evidence" value="ECO:0007669"/>
    <property type="project" value="InterPro"/>
</dbReference>
<keyword evidence="4" id="KW-0732">Signal</keyword>
<dbReference type="PANTHER" id="PTHR10697">
    <property type="entry name" value="MAMMALIAN EPENDYMIN-RELATED PROTEIN 1"/>
    <property type="match status" value="1"/>
</dbReference>
<evidence type="ECO:0000313" key="6">
    <source>
        <dbReference type="RefSeq" id="XP_035699225.1"/>
    </source>
</evidence>
<dbReference type="InterPro" id="IPR001299">
    <property type="entry name" value="Ependymin"/>
</dbReference>
<evidence type="ECO:0000313" key="5">
    <source>
        <dbReference type="Proteomes" id="UP000001554"/>
    </source>
</evidence>
<dbReference type="KEGG" id="bfo:118431876"/>
<accession>A0A9J7MED2</accession>
<protein>
    <recommendedName>
        <fullName evidence="3">Mammalian ependymin-related protein 1</fullName>
    </recommendedName>
</protein>
<name>A0A9J7MED2_BRAFL</name>
<dbReference type="PANTHER" id="PTHR10697:SF1">
    <property type="entry name" value="MAMMALIAN EPENDYMIN-RELATED PROTEIN 1"/>
    <property type="match status" value="1"/>
</dbReference>
<dbReference type="GO" id="GO:0005576">
    <property type="term" value="C:extracellular region"/>
    <property type="evidence" value="ECO:0007669"/>
    <property type="project" value="InterPro"/>
</dbReference>